<keyword evidence="4" id="KW-0267">Excision nuclease</keyword>
<dbReference type="PATRIC" id="fig|1619110.3.peg.159"/>
<dbReference type="Gene3D" id="3.40.1440.10">
    <property type="entry name" value="GIY-YIG endonuclease"/>
    <property type="match status" value="1"/>
</dbReference>
<dbReference type="FunFam" id="3.40.1440.10:FF:000001">
    <property type="entry name" value="UvrABC system protein C"/>
    <property type="match status" value="1"/>
</dbReference>
<dbReference type="STRING" id="1619110.UW36_C0003G0008"/>
<proteinExistence type="predicted"/>
<evidence type="ECO:0000256" key="1">
    <source>
        <dbReference type="ARBA" id="ARBA00022490"/>
    </source>
</evidence>
<comment type="caution">
    <text evidence="8">The sequence shown here is derived from an EMBL/GenBank/DDBJ whole genome shotgun (WGS) entry which is preliminary data.</text>
</comment>
<dbReference type="SUPFAM" id="SSF82771">
    <property type="entry name" value="GIY-YIG endonuclease"/>
    <property type="match status" value="1"/>
</dbReference>
<dbReference type="CDD" id="cd10434">
    <property type="entry name" value="GIY-YIG_UvrC_Cho"/>
    <property type="match status" value="1"/>
</dbReference>
<protein>
    <submittedName>
        <fullName evidence="8">Excinuclease ABC C subunit domain protein</fullName>
    </submittedName>
</protein>
<dbReference type="AlphaFoldDB" id="A0A0G1HDW1"/>
<feature type="domain" description="UvrC family homology region profile" evidence="7">
    <location>
        <begin position="212"/>
        <end position="370"/>
    </location>
</feature>
<evidence type="ECO:0000313" key="8">
    <source>
        <dbReference type="EMBL" id="KKT45576.1"/>
    </source>
</evidence>
<dbReference type="GO" id="GO:0009380">
    <property type="term" value="C:excinuclease repair complex"/>
    <property type="evidence" value="ECO:0007669"/>
    <property type="project" value="TreeGrafter"/>
</dbReference>
<dbReference type="InterPro" id="IPR038476">
    <property type="entry name" value="UvrC_RNase_H_dom_sf"/>
</dbReference>
<dbReference type="PROSITE" id="PS50165">
    <property type="entry name" value="UVRC"/>
    <property type="match status" value="1"/>
</dbReference>
<keyword evidence="3" id="KW-0228">DNA excision</keyword>
<evidence type="ECO:0000256" key="5">
    <source>
        <dbReference type="ARBA" id="ARBA00023204"/>
    </source>
</evidence>
<dbReference type="PANTHER" id="PTHR30562:SF1">
    <property type="entry name" value="UVRABC SYSTEM PROTEIN C"/>
    <property type="match status" value="1"/>
</dbReference>
<keyword evidence="5" id="KW-0234">DNA repair</keyword>
<dbReference type="GO" id="GO:0006289">
    <property type="term" value="P:nucleotide-excision repair"/>
    <property type="evidence" value="ECO:0007669"/>
    <property type="project" value="InterPro"/>
</dbReference>
<keyword evidence="1" id="KW-0963">Cytoplasm</keyword>
<dbReference type="PANTHER" id="PTHR30562">
    <property type="entry name" value="UVRC/OXIDOREDUCTASE"/>
    <property type="match status" value="1"/>
</dbReference>
<dbReference type="InterPro" id="IPR036876">
    <property type="entry name" value="UVR_dom_sf"/>
</dbReference>
<accession>A0A0G1HDW1</accession>
<dbReference type="GO" id="GO:0009381">
    <property type="term" value="F:excinuclease ABC activity"/>
    <property type="evidence" value="ECO:0007669"/>
    <property type="project" value="InterPro"/>
</dbReference>
<dbReference type="Proteomes" id="UP000034128">
    <property type="component" value="Unassembled WGS sequence"/>
</dbReference>
<dbReference type="Pfam" id="PF08459">
    <property type="entry name" value="UvrC_RNaseH_dom"/>
    <property type="match status" value="1"/>
</dbReference>
<dbReference type="SUPFAM" id="SSF46600">
    <property type="entry name" value="C-terminal UvrC-binding domain of UvrB"/>
    <property type="match status" value="1"/>
</dbReference>
<dbReference type="InterPro" id="IPR001162">
    <property type="entry name" value="UvrC_RNase_H_dom"/>
</dbReference>
<dbReference type="Pfam" id="PF01541">
    <property type="entry name" value="GIY-YIG"/>
    <property type="match status" value="1"/>
</dbReference>
<evidence type="ECO:0000313" key="9">
    <source>
        <dbReference type="Proteomes" id="UP000034128"/>
    </source>
</evidence>
<evidence type="ECO:0000256" key="4">
    <source>
        <dbReference type="ARBA" id="ARBA00022881"/>
    </source>
</evidence>
<dbReference type="InterPro" id="IPR035901">
    <property type="entry name" value="GIY-YIG_endonuc_sf"/>
</dbReference>
<gene>
    <name evidence="8" type="ORF">UW36_C0003G0008</name>
</gene>
<evidence type="ECO:0000256" key="3">
    <source>
        <dbReference type="ARBA" id="ARBA00022769"/>
    </source>
</evidence>
<dbReference type="InterPro" id="IPR000305">
    <property type="entry name" value="GIY-YIG_endonuc"/>
</dbReference>
<keyword evidence="2" id="KW-0227">DNA damage</keyword>
<dbReference type="InterPro" id="IPR047296">
    <property type="entry name" value="GIY-YIG_UvrC_Cho"/>
</dbReference>
<dbReference type="SMART" id="SM00465">
    <property type="entry name" value="GIYc"/>
    <property type="match status" value="1"/>
</dbReference>
<reference evidence="8 9" key="1">
    <citation type="journal article" date="2015" name="Nature">
        <title>rRNA introns, odd ribosomes, and small enigmatic genomes across a large radiation of phyla.</title>
        <authorList>
            <person name="Brown C.T."/>
            <person name="Hug L.A."/>
            <person name="Thomas B.C."/>
            <person name="Sharon I."/>
            <person name="Castelle C.J."/>
            <person name="Singh A."/>
            <person name="Wilkins M.J."/>
            <person name="Williams K.H."/>
            <person name="Banfield J.F."/>
        </authorList>
    </citation>
    <scope>NUCLEOTIDE SEQUENCE [LARGE SCALE GENOMIC DNA]</scope>
</reference>
<organism evidence="8 9">
    <name type="scientific">candidate division WWE3 bacterium GW2011_GWA2_44_16</name>
    <dbReference type="NCBI Taxonomy" id="1619110"/>
    <lineage>
        <taxon>Bacteria</taxon>
        <taxon>Katanobacteria</taxon>
    </lineage>
</organism>
<name>A0A0G1HDW1_UNCKA</name>
<dbReference type="Gene3D" id="3.30.420.340">
    <property type="entry name" value="UvrC, RNAse H endonuclease domain"/>
    <property type="match status" value="1"/>
</dbReference>
<dbReference type="InterPro" id="IPR050066">
    <property type="entry name" value="UvrABC_protein_C"/>
</dbReference>
<evidence type="ECO:0000259" key="7">
    <source>
        <dbReference type="PROSITE" id="PS50165"/>
    </source>
</evidence>
<dbReference type="PROSITE" id="PS50164">
    <property type="entry name" value="GIY_YIG"/>
    <property type="match status" value="1"/>
</dbReference>
<evidence type="ECO:0000259" key="6">
    <source>
        <dbReference type="PROSITE" id="PS50164"/>
    </source>
</evidence>
<evidence type="ECO:0000256" key="2">
    <source>
        <dbReference type="ARBA" id="ARBA00022763"/>
    </source>
</evidence>
<sequence>MVKKHQKTVLAKVKKLPHNPGVYLFYGQDGVVLYVGKAKSLINRVGQYFHKTLQDGKTRQLVENISDLSYIEVFSELESLILEAELIKKYRPRYNINLKDDKSYLYIVIRREGDYRKILTARKNDLLRKDTYFGPFPNATTAKQIVRTLRRIFPFRDCSEGKYSKYARLNSPCLYGHIGLCTAPCVGRVAKKTYEANVSSVISFLKGGHKRIADTITRKMHRLAKETKYEEAEGLKQMLNKIMYVQQSFRSPAEFLENPYLVDDIYDQAVAELEELIPIVKGAPKRIECFDVANMAGKDAAVSMVVAITGRIEKKEYKKFRIKLKESPNDVFMLKEALFRRLTHIPDWGRPDLIVVDGGKGQVGGALEILAQAHMVIPVIGLAKKEEVIVFHSSIGGGRYVELRLARNSEALKLLQRLRDESHRFARVYHHQLRTKGLSR</sequence>
<dbReference type="EMBL" id="LCIA01000003">
    <property type="protein sequence ID" value="KKT45576.1"/>
    <property type="molecule type" value="Genomic_DNA"/>
</dbReference>
<feature type="domain" description="GIY-YIG" evidence="6">
    <location>
        <begin position="18"/>
        <end position="96"/>
    </location>
</feature>